<dbReference type="EMBL" id="LAZR01002794">
    <property type="protein sequence ID" value="KKN25536.1"/>
    <property type="molecule type" value="Genomic_DNA"/>
</dbReference>
<organism evidence="2">
    <name type="scientific">marine sediment metagenome</name>
    <dbReference type="NCBI Taxonomy" id="412755"/>
    <lineage>
        <taxon>unclassified sequences</taxon>
        <taxon>metagenomes</taxon>
        <taxon>ecological metagenomes</taxon>
    </lineage>
</organism>
<evidence type="ECO:0000256" key="1">
    <source>
        <dbReference type="SAM" id="MobiDB-lite"/>
    </source>
</evidence>
<dbReference type="AlphaFoldDB" id="A0A0F9RKN0"/>
<reference evidence="2" key="1">
    <citation type="journal article" date="2015" name="Nature">
        <title>Complex archaea that bridge the gap between prokaryotes and eukaryotes.</title>
        <authorList>
            <person name="Spang A."/>
            <person name="Saw J.H."/>
            <person name="Jorgensen S.L."/>
            <person name="Zaremba-Niedzwiedzka K."/>
            <person name="Martijn J."/>
            <person name="Lind A.E."/>
            <person name="van Eijk R."/>
            <person name="Schleper C."/>
            <person name="Guy L."/>
            <person name="Ettema T.J."/>
        </authorList>
    </citation>
    <scope>NUCLEOTIDE SEQUENCE</scope>
</reference>
<evidence type="ECO:0000313" key="2">
    <source>
        <dbReference type="EMBL" id="KKN25536.1"/>
    </source>
</evidence>
<dbReference type="Pfam" id="PF13479">
    <property type="entry name" value="AAA_24"/>
    <property type="match status" value="1"/>
</dbReference>
<feature type="compositionally biased region" description="Polar residues" evidence="1">
    <location>
        <begin position="16"/>
        <end position="25"/>
    </location>
</feature>
<comment type="caution">
    <text evidence="2">The sequence shown here is derived from an EMBL/GenBank/DDBJ whole genome shotgun (WGS) entry which is preliminary data.</text>
</comment>
<proteinExistence type="predicted"/>
<name>A0A0F9RKN0_9ZZZZ</name>
<sequence length="297" mass="32671">MADTKAPPQVAPKKSMTPSPVSMRTSKPAENLPFVGKAKKGSRPPKCLFMADNGWGKTTLAAHAADPDETVIVMTHDETGFLTLLDNGLAPDCDQAVLETWAQLTALLKSWIDAPEIKYRVIVFDTMCAFERLLQKKVCDENFGGDMSSKGFGAWRNGPKDCLNGWVSFLKLLEDLNRRGATIMLLEQISMKQAKNPVGDDYLKFVLRSDDLIANVTKDWCSMVLFGRWVTITDNKDSEGKKAGTKGIGGTERVVVTSNHDAWTAKNQCGLPSVIEISEDITNGWETILSSREGRQA</sequence>
<accession>A0A0F9RKN0</accession>
<feature type="region of interest" description="Disordered" evidence="1">
    <location>
        <begin position="1"/>
        <end position="42"/>
    </location>
</feature>
<gene>
    <name evidence="2" type="ORF">LCGC14_0883740</name>
</gene>
<protein>
    <submittedName>
        <fullName evidence="2">Uncharacterized protein</fullName>
    </submittedName>
</protein>